<accession>A0A0V1AVL0</accession>
<comment type="caution">
    <text evidence="1">The sequence shown here is derived from an EMBL/GenBank/DDBJ whole genome shotgun (WGS) entry which is preliminary data.</text>
</comment>
<gene>
    <name evidence="1" type="ORF">T01_4294</name>
</gene>
<reference evidence="1 2" key="1">
    <citation type="submission" date="2015-01" db="EMBL/GenBank/DDBJ databases">
        <title>Evolution of Trichinella species and genotypes.</title>
        <authorList>
            <person name="Korhonen P.K."/>
            <person name="Edoardo P."/>
            <person name="Giuseppe L.R."/>
            <person name="Gasser R.B."/>
        </authorList>
    </citation>
    <scope>NUCLEOTIDE SEQUENCE [LARGE SCALE GENOMIC DNA]</scope>
    <source>
        <strain evidence="1">ISS3</strain>
    </source>
</reference>
<evidence type="ECO:0000313" key="1">
    <source>
        <dbReference type="EMBL" id="KRY28698.1"/>
    </source>
</evidence>
<organism evidence="1 2">
    <name type="scientific">Trichinella spiralis</name>
    <name type="common">Trichina worm</name>
    <dbReference type="NCBI Taxonomy" id="6334"/>
    <lineage>
        <taxon>Eukaryota</taxon>
        <taxon>Metazoa</taxon>
        <taxon>Ecdysozoa</taxon>
        <taxon>Nematoda</taxon>
        <taxon>Enoplea</taxon>
        <taxon>Dorylaimia</taxon>
        <taxon>Trichinellida</taxon>
        <taxon>Trichinellidae</taxon>
        <taxon>Trichinella</taxon>
    </lineage>
</organism>
<name>A0A0V1AVL0_TRISP</name>
<dbReference type="InParanoid" id="A0A0V1AVL0"/>
<protein>
    <submittedName>
        <fullName evidence="1">Uncharacterized protein</fullName>
    </submittedName>
</protein>
<keyword evidence="2" id="KW-1185">Reference proteome</keyword>
<sequence>MYHGCHFEKCRTGIKLNDGFRLACTTTSML</sequence>
<evidence type="ECO:0000313" key="2">
    <source>
        <dbReference type="Proteomes" id="UP000054776"/>
    </source>
</evidence>
<dbReference type="Proteomes" id="UP000054776">
    <property type="component" value="Unassembled WGS sequence"/>
</dbReference>
<proteinExistence type="predicted"/>
<dbReference type="EMBL" id="JYDH01000195">
    <property type="protein sequence ID" value="KRY28698.1"/>
    <property type="molecule type" value="Genomic_DNA"/>
</dbReference>
<dbReference type="AlphaFoldDB" id="A0A0V1AVL0"/>